<evidence type="ECO:0000313" key="2">
    <source>
        <dbReference type="EMBL" id="AIQ14036.1"/>
    </source>
</evidence>
<dbReference type="Proteomes" id="UP000029409">
    <property type="component" value="Chromosome"/>
</dbReference>
<feature type="compositionally biased region" description="Acidic residues" evidence="1">
    <location>
        <begin position="50"/>
        <end position="59"/>
    </location>
</feature>
<accession>A0A089HPV6</accession>
<keyword evidence="3" id="KW-1185">Reference proteome</keyword>
<protein>
    <submittedName>
        <fullName evidence="2">Uncharacterized protein</fullName>
    </submittedName>
</protein>
<dbReference type="KEGG" id="pdu:PDUR_20535"/>
<feature type="compositionally biased region" description="Basic and acidic residues" evidence="1">
    <location>
        <begin position="13"/>
        <end position="48"/>
    </location>
</feature>
<dbReference type="RefSeq" id="WP_042207831.1">
    <property type="nucleotide sequence ID" value="NZ_CP009288.1"/>
</dbReference>
<gene>
    <name evidence="2" type="ORF">PDUR_20535</name>
</gene>
<sequence length="65" mass="7533">MAGSQNNNMSRDTAGRRSDVARSQNHDKDFYQEIGRRGSRAATDRYDSELFPEMDFEDEESRRGD</sequence>
<dbReference type="OrthoDB" id="9780487at2"/>
<feature type="region of interest" description="Disordered" evidence="1">
    <location>
        <begin position="1"/>
        <end position="65"/>
    </location>
</feature>
<name>A0A089HPV6_PAEDU</name>
<dbReference type="EMBL" id="CP009288">
    <property type="protein sequence ID" value="AIQ14036.1"/>
    <property type="molecule type" value="Genomic_DNA"/>
</dbReference>
<organism evidence="2 3">
    <name type="scientific">Paenibacillus durus</name>
    <name type="common">Paenibacillus azotofixans</name>
    <dbReference type="NCBI Taxonomy" id="44251"/>
    <lineage>
        <taxon>Bacteria</taxon>
        <taxon>Bacillati</taxon>
        <taxon>Bacillota</taxon>
        <taxon>Bacilli</taxon>
        <taxon>Bacillales</taxon>
        <taxon>Paenibacillaceae</taxon>
        <taxon>Paenibacillus</taxon>
    </lineage>
</organism>
<evidence type="ECO:0000313" key="3">
    <source>
        <dbReference type="Proteomes" id="UP000029409"/>
    </source>
</evidence>
<reference evidence="2 3" key="1">
    <citation type="submission" date="2014-08" db="EMBL/GenBank/DDBJ databases">
        <title>Comparative genomics of the Paenibacillus odorifer group.</title>
        <authorList>
            <person name="den Bakker H.C."/>
            <person name="Tsai Y.-C."/>
            <person name="Martin N."/>
            <person name="Korlach J."/>
            <person name="Wiedmann M."/>
        </authorList>
    </citation>
    <scope>NUCLEOTIDE SEQUENCE [LARGE SCALE GENOMIC DNA]</scope>
    <source>
        <strain evidence="2 3">DSM 1735</strain>
    </source>
</reference>
<dbReference type="STRING" id="44251.PDUR_20535"/>
<feature type="compositionally biased region" description="Polar residues" evidence="1">
    <location>
        <begin position="1"/>
        <end position="11"/>
    </location>
</feature>
<proteinExistence type="predicted"/>
<evidence type="ECO:0000256" key="1">
    <source>
        <dbReference type="SAM" id="MobiDB-lite"/>
    </source>
</evidence>
<dbReference type="AlphaFoldDB" id="A0A089HPV6"/>